<sequence>MSSSGVILIGAPASIALLALLLRHAPAAILTLIAGSVVLLAGEKRAIRALAVLAALRRPTRRTAGVQERDGLFPKSP</sequence>
<evidence type="ECO:0000313" key="2">
    <source>
        <dbReference type="Proteomes" id="UP000295674"/>
    </source>
</evidence>
<proteinExistence type="predicted"/>
<protein>
    <submittedName>
        <fullName evidence="1">Uncharacterized protein</fullName>
    </submittedName>
</protein>
<name>A0A4R4VMH5_9PSEU</name>
<gene>
    <name evidence="1" type="ORF">E1181_25890</name>
</gene>
<dbReference type="AlphaFoldDB" id="A0A4R4VMH5"/>
<organism evidence="1 2">
    <name type="scientific">Saccharopolyspora terrae</name>
    <dbReference type="NCBI Taxonomy" id="2530384"/>
    <lineage>
        <taxon>Bacteria</taxon>
        <taxon>Bacillati</taxon>
        <taxon>Actinomycetota</taxon>
        <taxon>Actinomycetes</taxon>
        <taxon>Pseudonocardiales</taxon>
        <taxon>Pseudonocardiaceae</taxon>
        <taxon>Saccharopolyspora</taxon>
    </lineage>
</organism>
<dbReference type="Proteomes" id="UP000295674">
    <property type="component" value="Unassembled WGS sequence"/>
</dbReference>
<comment type="caution">
    <text evidence="1">The sequence shown here is derived from an EMBL/GenBank/DDBJ whole genome shotgun (WGS) entry which is preliminary data.</text>
</comment>
<accession>A0A4R4VMH5</accession>
<dbReference type="EMBL" id="SMKS01000065">
    <property type="protein sequence ID" value="TDD01230.1"/>
    <property type="molecule type" value="Genomic_DNA"/>
</dbReference>
<reference evidence="1 2" key="1">
    <citation type="submission" date="2019-03" db="EMBL/GenBank/DDBJ databases">
        <title>Draft genome sequences of novel Actinobacteria.</title>
        <authorList>
            <person name="Sahin N."/>
            <person name="Ay H."/>
            <person name="Saygin H."/>
        </authorList>
    </citation>
    <scope>NUCLEOTIDE SEQUENCE [LARGE SCALE GENOMIC DNA]</scope>
    <source>
        <strain evidence="1 2">16K309</strain>
    </source>
</reference>
<evidence type="ECO:0000313" key="1">
    <source>
        <dbReference type="EMBL" id="TDD01230.1"/>
    </source>
</evidence>
<keyword evidence="2" id="KW-1185">Reference proteome</keyword>